<dbReference type="CDD" id="cd03319">
    <property type="entry name" value="L-Ala-DL-Glu_epimerase"/>
    <property type="match status" value="1"/>
</dbReference>
<evidence type="ECO:0000313" key="8">
    <source>
        <dbReference type="Proteomes" id="UP001057520"/>
    </source>
</evidence>
<organism evidence="7 8">
    <name type="scientific">Caulobacter segnis</name>
    <dbReference type="NCBI Taxonomy" id="88688"/>
    <lineage>
        <taxon>Bacteria</taxon>
        <taxon>Pseudomonadati</taxon>
        <taxon>Pseudomonadota</taxon>
        <taxon>Alphaproteobacteria</taxon>
        <taxon>Caulobacterales</taxon>
        <taxon>Caulobacteraceae</taxon>
        <taxon>Caulobacter</taxon>
    </lineage>
</organism>
<dbReference type="Pfam" id="PF02746">
    <property type="entry name" value="MR_MLE_N"/>
    <property type="match status" value="1"/>
</dbReference>
<proteinExistence type="inferred from homology"/>
<dbReference type="SFLD" id="SFLDG00180">
    <property type="entry name" value="muconate_cycloisomerase"/>
    <property type="match status" value="1"/>
</dbReference>
<dbReference type="InterPro" id="IPR013342">
    <property type="entry name" value="Mandelate_racemase_C"/>
</dbReference>
<dbReference type="SFLD" id="SFLDF00010">
    <property type="entry name" value="dipeptide_epimerase"/>
    <property type="match status" value="1"/>
</dbReference>
<dbReference type="Gene3D" id="3.30.390.10">
    <property type="entry name" value="Enolase-like, N-terminal domain"/>
    <property type="match status" value="1"/>
</dbReference>
<dbReference type="PANTHER" id="PTHR48073:SF2">
    <property type="entry name" value="O-SUCCINYLBENZOATE SYNTHASE"/>
    <property type="match status" value="1"/>
</dbReference>
<dbReference type="SFLD" id="SFLDS00001">
    <property type="entry name" value="Enolase"/>
    <property type="match status" value="1"/>
</dbReference>
<dbReference type="PANTHER" id="PTHR48073">
    <property type="entry name" value="O-SUCCINYLBENZOATE SYNTHASE-RELATED"/>
    <property type="match status" value="1"/>
</dbReference>
<dbReference type="SUPFAM" id="SSF51604">
    <property type="entry name" value="Enolase C-terminal domain-like"/>
    <property type="match status" value="1"/>
</dbReference>
<feature type="domain" description="Mandelate racemase/muconate lactonizing enzyme C-terminal" evidence="6">
    <location>
        <begin position="131"/>
        <end position="223"/>
    </location>
</feature>
<keyword evidence="2 5" id="KW-0479">Metal-binding</keyword>
<keyword evidence="4 5" id="KW-0413">Isomerase</keyword>
<name>A0ABY4ZN07_9CAUL</name>
<sequence length="328" mass="35456">MRLTARERVHALTEPFVIARKAYTEALVVEVEIEADGVTGRGEAAGVDYRGDTPDRMLLQLRDLSERLDRGEALDRARLATDLPPGGARNAVDCALWDLEAKRSGVSAAARAGLTPLRPVETFVTLGMDTPATMGAKAARWAQRYAALKVKLGDADDMVRLEAIRAAAPQARLIADANQGWTLAQLNDRAPRMAQLGVELLEQPLPVGHDDELLDYRGAVPLCADESFDDRADLDRVVGRYAFCNIKLDKAGGLTEALALAEAARQRGLRLMVGCMEGTSLGIAPALLLAQACEIVDLDCPMQLVRDVDGGFGYQDGWLRPNGPDLWG</sequence>
<dbReference type="Pfam" id="PF13378">
    <property type="entry name" value="MR_MLE_C"/>
    <property type="match status" value="1"/>
</dbReference>
<reference evidence="7 8" key="1">
    <citation type="submission" date="2022-04" db="EMBL/GenBank/DDBJ databases">
        <title>Genome sequence of soybean root-associated Caulobacter segnis RL271.</title>
        <authorList>
            <person name="Longley R."/>
            <person name="Bonito G."/>
            <person name="Trigodet F."/>
            <person name="Crosson S."/>
            <person name="Fiebig A."/>
        </authorList>
    </citation>
    <scope>NUCLEOTIDE SEQUENCE [LARGE SCALE GENOMIC DNA]</scope>
    <source>
        <strain evidence="7 8">RL271</strain>
    </source>
</reference>
<dbReference type="PROSITE" id="PS00909">
    <property type="entry name" value="MR_MLE_2"/>
    <property type="match status" value="1"/>
</dbReference>
<dbReference type="InterPro" id="IPR029065">
    <property type="entry name" value="Enolase_C-like"/>
</dbReference>
<dbReference type="SUPFAM" id="SSF54826">
    <property type="entry name" value="Enolase N-terminal domain-like"/>
    <property type="match status" value="1"/>
</dbReference>
<evidence type="ECO:0000313" key="7">
    <source>
        <dbReference type="EMBL" id="USQ93958.1"/>
    </source>
</evidence>
<keyword evidence="3 5" id="KW-0460">Magnesium</keyword>
<dbReference type="InterPro" id="IPR034603">
    <property type="entry name" value="Dipeptide_epimerase"/>
</dbReference>
<evidence type="ECO:0000256" key="4">
    <source>
        <dbReference type="ARBA" id="ARBA00023235"/>
    </source>
</evidence>
<dbReference type="Proteomes" id="UP001057520">
    <property type="component" value="Chromosome"/>
</dbReference>
<protein>
    <recommendedName>
        <fullName evidence="5">Dipeptide epimerase</fullName>
        <ecNumber evidence="5">5.1.1.-</ecNumber>
    </recommendedName>
</protein>
<comment type="cofactor">
    <cofactor evidence="5">
        <name>Mg(2+)</name>
        <dbReference type="ChEBI" id="CHEBI:18420"/>
    </cofactor>
    <text evidence="5">Binds 1 Mg(2+) ion per subunit.</text>
</comment>
<evidence type="ECO:0000256" key="5">
    <source>
        <dbReference type="RuleBase" id="RU366006"/>
    </source>
</evidence>
<dbReference type="InterPro" id="IPR013341">
    <property type="entry name" value="Mandelate_racemase_N_dom"/>
</dbReference>
<accession>A0ABY4ZN07</accession>
<evidence type="ECO:0000256" key="2">
    <source>
        <dbReference type="ARBA" id="ARBA00022723"/>
    </source>
</evidence>
<dbReference type="Gene3D" id="3.20.20.120">
    <property type="entry name" value="Enolase-like C-terminal domain"/>
    <property type="match status" value="1"/>
</dbReference>
<evidence type="ECO:0000256" key="3">
    <source>
        <dbReference type="ARBA" id="ARBA00022842"/>
    </source>
</evidence>
<dbReference type="InterPro" id="IPR018110">
    <property type="entry name" value="Mandel_Rmase/mucon_lact_enz_CS"/>
</dbReference>
<dbReference type="EC" id="5.1.1.-" evidence="5"/>
<evidence type="ECO:0000259" key="6">
    <source>
        <dbReference type="SMART" id="SM00922"/>
    </source>
</evidence>
<dbReference type="InterPro" id="IPR029017">
    <property type="entry name" value="Enolase-like_N"/>
</dbReference>
<dbReference type="EMBL" id="CP096040">
    <property type="protein sequence ID" value="USQ93958.1"/>
    <property type="molecule type" value="Genomic_DNA"/>
</dbReference>
<keyword evidence="8" id="KW-1185">Reference proteome</keyword>
<comment type="similarity">
    <text evidence="1 5">Belongs to the mandelate racemase/muconate lactonizing enzyme family.</text>
</comment>
<dbReference type="InterPro" id="IPR036849">
    <property type="entry name" value="Enolase-like_C_sf"/>
</dbReference>
<evidence type="ECO:0000256" key="1">
    <source>
        <dbReference type="ARBA" id="ARBA00008031"/>
    </source>
</evidence>
<gene>
    <name evidence="7" type="ORF">MZV50_15180</name>
</gene>
<dbReference type="SMART" id="SM00922">
    <property type="entry name" value="MR_MLE"/>
    <property type="match status" value="1"/>
</dbReference>